<evidence type="ECO:0000313" key="3">
    <source>
        <dbReference type="EMBL" id="QIB41588.1"/>
    </source>
</evidence>
<evidence type="ECO:0000313" key="4">
    <source>
        <dbReference type="Proteomes" id="UP000464865"/>
    </source>
</evidence>
<geneLocation type="plasmid" evidence="3 4">
    <name>p7</name>
</geneLocation>
<accession>A0A7L5BRR4</accession>
<protein>
    <submittedName>
        <fullName evidence="3">Uncharacterized protein</fullName>
    </submittedName>
</protein>
<dbReference type="EMBL" id="CP048634">
    <property type="protein sequence ID" value="QIB39625.1"/>
    <property type="molecule type" value="Genomic_DNA"/>
</dbReference>
<dbReference type="EMBL" id="CP048639">
    <property type="protein sequence ID" value="QIB41588.1"/>
    <property type="molecule type" value="Genomic_DNA"/>
</dbReference>
<dbReference type="KEGG" id="roy:G3A56_27730"/>
<dbReference type="RefSeq" id="WP_130519741.1">
    <property type="nucleotide sequence ID" value="NZ_CP048634.1"/>
</dbReference>
<dbReference type="AlphaFoldDB" id="A0A7L5BRR4"/>
<reference evidence="3 4" key="1">
    <citation type="submission" date="2020-02" db="EMBL/GenBank/DDBJ databases">
        <title>Plant-Promoting Endophytic Bacterium Rhizobium oryzihabitans sp. nov., Isolated from the Root of Rice.</title>
        <authorList>
            <person name="zhao J."/>
            <person name="Zhang G."/>
        </authorList>
    </citation>
    <scope>NUCLEOTIDE SEQUENCE [LARGE SCALE GENOMIC DNA]</scope>
    <source>
        <strain evidence="3 4">M15</strain>
        <plasmid evidence="2 4">p2</plasmid>
        <plasmid evidence="3 4">p7</plasmid>
    </source>
</reference>
<organism evidence="3 4">
    <name type="scientific">Rhizobium oryzihabitans</name>
    <dbReference type="NCBI Taxonomy" id="2267833"/>
    <lineage>
        <taxon>Bacteria</taxon>
        <taxon>Pseudomonadati</taxon>
        <taxon>Pseudomonadota</taxon>
        <taxon>Alphaproteobacteria</taxon>
        <taxon>Hyphomicrobiales</taxon>
        <taxon>Rhizobiaceae</taxon>
        <taxon>Rhizobium/Agrobacterium group</taxon>
        <taxon>Rhizobium</taxon>
    </lineage>
</organism>
<dbReference type="Proteomes" id="UP000464865">
    <property type="component" value="Plasmid p7"/>
</dbReference>
<dbReference type="Proteomes" id="UP000464865">
    <property type="component" value="Plasmid p2"/>
</dbReference>
<proteinExistence type="predicted"/>
<keyword evidence="3" id="KW-0614">Plasmid</keyword>
<evidence type="ECO:0000256" key="1">
    <source>
        <dbReference type="SAM" id="MobiDB-lite"/>
    </source>
</evidence>
<name>A0A7L5BRR4_9HYPH</name>
<evidence type="ECO:0000313" key="2">
    <source>
        <dbReference type="EMBL" id="QIB39625.1"/>
    </source>
</evidence>
<keyword evidence="4" id="KW-1185">Reference proteome</keyword>
<dbReference type="KEGG" id="roy:G3A56_16820"/>
<gene>
    <name evidence="2" type="ORF">G3A56_16820</name>
    <name evidence="3" type="ORF">G3A56_27730</name>
</gene>
<geneLocation type="plasmid" evidence="2 4">
    <name>p2</name>
</geneLocation>
<sequence length="227" mass="24585">MTVDAYSSVEDDDDAPSAAMIEKQAKDQVGFSDEDEIGEFERSERETSFEQPSVAATPKQEASPQVKRLSVEESTSLNITLKNAAYAAEKEAFIDGEPGGMPIGEYIARIGCDAIPPGRSVLWFKGDGPDSGLWLFVIAPKPKGAVQPGYRVTLAFGKEKAGEIQMEACALLQAQDKNGEKLKFDKCCLVKHDGTKFAPAGVINEQELVGRVSDIGFGINPFSFDER</sequence>
<feature type="compositionally biased region" description="Basic and acidic residues" evidence="1">
    <location>
        <begin position="39"/>
        <end position="48"/>
    </location>
</feature>
<feature type="region of interest" description="Disordered" evidence="1">
    <location>
        <begin position="1"/>
        <end position="69"/>
    </location>
</feature>